<accession>A0ABD0LME5</accession>
<dbReference type="Pfam" id="PF08212">
    <property type="entry name" value="Lipocalin_2"/>
    <property type="match status" value="1"/>
</dbReference>
<dbReference type="Proteomes" id="UP001519460">
    <property type="component" value="Unassembled WGS sequence"/>
</dbReference>
<organism evidence="4 5">
    <name type="scientific">Batillaria attramentaria</name>
    <dbReference type="NCBI Taxonomy" id="370345"/>
    <lineage>
        <taxon>Eukaryota</taxon>
        <taxon>Metazoa</taxon>
        <taxon>Spiralia</taxon>
        <taxon>Lophotrochozoa</taxon>
        <taxon>Mollusca</taxon>
        <taxon>Gastropoda</taxon>
        <taxon>Caenogastropoda</taxon>
        <taxon>Sorbeoconcha</taxon>
        <taxon>Cerithioidea</taxon>
        <taxon>Batillariidae</taxon>
        <taxon>Batillaria</taxon>
    </lineage>
</organism>
<reference evidence="4 5" key="1">
    <citation type="journal article" date="2023" name="Sci. Data">
        <title>Genome assembly of the Korean intertidal mud-creeper Batillaria attramentaria.</title>
        <authorList>
            <person name="Patra A.K."/>
            <person name="Ho P.T."/>
            <person name="Jun S."/>
            <person name="Lee S.J."/>
            <person name="Kim Y."/>
            <person name="Won Y.J."/>
        </authorList>
    </citation>
    <scope>NUCLEOTIDE SEQUENCE [LARGE SCALE GENOMIC DNA]</scope>
    <source>
        <strain evidence="4">Wonlab-2016</strain>
    </source>
</reference>
<keyword evidence="5" id="KW-1185">Reference proteome</keyword>
<dbReference type="SUPFAM" id="SSF50814">
    <property type="entry name" value="Lipocalins"/>
    <property type="match status" value="1"/>
</dbReference>
<feature type="chain" id="PRO_5044816524" description="Lipocalin/cytosolic fatty-acid binding domain-containing protein" evidence="2">
    <location>
        <begin position="19"/>
        <end position="182"/>
    </location>
</feature>
<proteinExistence type="predicted"/>
<keyword evidence="1" id="KW-0446">Lipid-binding</keyword>
<feature type="domain" description="Lipocalin/cytosolic fatty-acid binding" evidence="3">
    <location>
        <begin position="25"/>
        <end position="158"/>
    </location>
</feature>
<dbReference type="PANTHER" id="PTHR37437">
    <property type="entry name" value="LIPOCALIN-RELATED PROTEIN-RELATED"/>
    <property type="match status" value="1"/>
</dbReference>
<evidence type="ECO:0000256" key="2">
    <source>
        <dbReference type="SAM" id="SignalP"/>
    </source>
</evidence>
<keyword evidence="2" id="KW-0732">Signal</keyword>
<gene>
    <name evidence="4" type="ORF">BaRGS_00008367</name>
</gene>
<evidence type="ECO:0000259" key="3">
    <source>
        <dbReference type="Pfam" id="PF08212"/>
    </source>
</evidence>
<sequence length="182" mass="21161">MLGWYIFVIFTVVPQVLAVHTVTELDVKKYLGRWYQMYASESVMVTFERWSRVRHRGLRSQRQRTNGDVRGELNVIRGYAQPTNVTGQLMVHLNGVRFVAPYWVFKLGPETYGPDGLYQYSLITDNLDATLFVLARDVNTFRTEYQQEVQDFLKQEGFTKFYNMPVATVQTSDCKYGPPPPQ</sequence>
<protein>
    <recommendedName>
        <fullName evidence="3">Lipocalin/cytosolic fatty-acid binding domain-containing protein</fullName>
    </recommendedName>
</protein>
<feature type="signal peptide" evidence="2">
    <location>
        <begin position="1"/>
        <end position="18"/>
    </location>
</feature>
<dbReference type="InterPro" id="IPR012674">
    <property type="entry name" value="Calycin"/>
</dbReference>
<evidence type="ECO:0000256" key="1">
    <source>
        <dbReference type="ARBA" id="ARBA00023121"/>
    </source>
</evidence>
<evidence type="ECO:0000313" key="5">
    <source>
        <dbReference type="Proteomes" id="UP001519460"/>
    </source>
</evidence>
<dbReference type="InterPro" id="IPR000566">
    <property type="entry name" value="Lipocln_cytosolic_FA-bd_dom"/>
</dbReference>
<dbReference type="AlphaFoldDB" id="A0ABD0LME5"/>
<dbReference type="GO" id="GO:0008289">
    <property type="term" value="F:lipid binding"/>
    <property type="evidence" value="ECO:0007669"/>
    <property type="project" value="UniProtKB-KW"/>
</dbReference>
<dbReference type="PANTHER" id="PTHR37437:SF1">
    <property type="entry name" value="LIPOCALIN-RELATED PROTEIN"/>
    <property type="match status" value="1"/>
</dbReference>
<dbReference type="Gene3D" id="2.40.128.20">
    <property type="match status" value="1"/>
</dbReference>
<comment type="caution">
    <text evidence="4">The sequence shown here is derived from an EMBL/GenBank/DDBJ whole genome shotgun (WGS) entry which is preliminary data.</text>
</comment>
<name>A0ABD0LME5_9CAEN</name>
<evidence type="ECO:0000313" key="4">
    <source>
        <dbReference type="EMBL" id="KAK7500460.1"/>
    </source>
</evidence>
<dbReference type="EMBL" id="JACVVK020000037">
    <property type="protein sequence ID" value="KAK7500460.1"/>
    <property type="molecule type" value="Genomic_DNA"/>
</dbReference>